<gene>
    <name evidence="2" type="ORF">IRJ16_00100</name>
</gene>
<evidence type="ECO:0000313" key="3">
    <source>
        <dbReference type="Proteomes" id="UP000622475"/>
    </source>
</evidence>
<dbReference type="EMBL" id="JADFFL010000001">
    <property type="protein sequence ID" value="MBE9660272.1"/>
    <property type="molecule type" value="Genomic_DNA"/>
</dbReference>
<feature type="chain" id="PRO_5038001963" evidence="1">
    <location>
        <begin position="20"/>
        <end position="158"/>
    </location>
</feature>
<organism evidence="2 3">
    <name type="scientific">Mucilaginibacter myungsuensis</name>
    <dbReference type="NCBI Taxonomy" id="649104"/>
    <lineage>
        <taxon>Bacteria</taxon>
        <taxon>Pseudomonadati</taxon>
        <taxon>Bacteroidota</taxon>
        <taxon>Sphingobacteriia</taxon>
        <taxon>Sphingobacteriales</taxon>
        <taxon>Sphingobacteriaceae</taxon>
        <taxon>Mucilaginibacter</taxon>
    </lineage>
</organism>
<sequence length="158" mass="18232">MKRIGFILSFLLLSSVGYAQKQLISYEDLKYLIENNLGKADTFFVSKGYTITKQDLKKKTRVYTAKFPGGTKSDINMRADGRKMFVEIETDEIAQYNMIHNSIAAFLIKNGELADVETYKIKELGNIYIMVKDKFPYSPIRKDYDIHLVADKNIMSYN</sequence>
<evidence type="ECO:0000256" key="1">
    <source>
        <dbReference type="SAM" id="SignalP"/>
    </source>
</evidence>
<feature type="signal peptide" evidence="1">
    <location>
        <begin position="1"/>
        <end position="19"/>
    </location>
</feature>
<evidence type="ECO:0000313" key="2">
    <source>
        <dbReference type="EMBL" id="MBE9660272.1"/>
    </source>
</evidence>
<keyword evidence="3" id="KW-1185">Reference proteome</keyword>
<proteinExistence type="predicted"/>
<reference evidence="2" key="1">
    <citation type="submission" date="2020-10" db="EMBL/GenBank/DDBJ databases">
        <title>Mucilaginibacter mali sp. nov., isolated from rhizosphere soil of apple orchard.</title>
        <authorList>
            <person name="Lee J.-S."/>
            <person name="Kim H.S."/>
            <person name="Kim J.-S."/>
        </authorList>
    </citation>
    <scope>NUCLEOTIDE SEQUENCE</scope>
    <source>
        <strain evidence="2">KCTC 22746</strain>
    </source>
</reference>
<dbReference type="AlphaFoldDB" id="A0A929KT10"/>
<keyword evidence="1" id="KW-0732">Signal</keyword>
<name>A0A929KT10_9SPHI</name>
<accession>A0A929KT10</accession>
<dbReference type="Proteomes" id="UP000622475">
    <property type="component" value="Unassembled WGS sequence"/>
</dbReference>
<dbReference type="RefSeq" id="WP_194109480.1">
    <property type="nucleotide sequence ID" value="NZ_JADFFL010000001.1"/>
</dbReference>
<protein>
    <submittedName>
        <fullName evidence="2">Uncharacterized protein</fullName>
    </submittedName>
</protein>
<comment type="caution">
    <text evidence="2">The sequence shown here is derived from an EMBL/GenBank/DDBJ whole genome shotgun (WGS) entry which is preliminary data.</text>
</comment>